<proteinExistence type="predicted"/>
<evidence type="ECO:0008006" key="4">
    <source>
        <dbReference type="Google" id="ProtNLM"/>
    </source>
</evidence>
<protein>
    <recommendedName>
        <fullName evidence="4">Cardiolipin synthase N-terminal domain-containing protein</fullName>
    </recommendedName>
</protein>
<sequence length="65" mass="7766">MFLITNAGGLKIIQWILLILFAIIIEIVTRYFTRGMEDKRKRELYLSLIWVTFGIVFIVFWVLTK</sequence>
<evidence type="ECO:0000256" key="1">
    <source>
        <dbReference type="SAM" id="Phobius"/>
    </source>
</evidence>
<gene>
    <name evidence="2" type="ORF">ACFSFY_08415</name>
</gene>
<keyword evidence="1" id="KW-1133">Transmembrane helix</keyword>
<keyword evidence="1" id="KW-0812">Transmembrane</keyword>
<keyword evidence="1" id="KW-0472">Membrane</keyword>
<dbReference type="Proteomes" id="UP001597218">
    <property type="component" value="Unassembled WGS sequence"/>
</dbReference>
<feature type="transmembrane region" description="Helical" evidence="1">
    <location>
        <begin position="12"/>
        <end position="32"/>
    </location>
</feature>
<evidence type="ECO:0000313" key="2">
    <source>
        <dbReference type="EMBL" id="MFD1928080.1"/>
    </source>
</evidence>
<reference evidence="3" key="1">
    <citation type="journal article" date="2019" name="Int. J. Syst. Evol. Microbiol.">
        <title>The Global Catalogue of Microorganisms (GCM) 10K type strain sequencing project: providing services to taxonomists for standard genome sequencing and annotation.</title>
        <authorList>
            <consortium name="The Broad Institute Genomics Platform"/>
            <consortium name="The Broad Institute Genome Sequencing Center for Infectious Disease"/>
            <person name="Wu L."/>
            <person name="Ma J."/>
        </authorList>
    </citation>
    <scope>NUCLEOTIDE SEQUENCE [LARGE SCALE GENOMIC DNA]</scope>
    <source>
        <strain evidence="3">CGMCC 4.7177</strain>
    </source>
</reference>
<accession>A0ABW4SGI5</accession>
<keyword evidence="3" id="KW-1185">Reference proteome</keyword>
<dbReference type="EMBL" id="JBHUGI010000024">
    <property type="protein sequence ID" value="MFD1928080.1"/>
    <property type="molecule type" value="Genomic_DNA"/>
</dbReference>
<dbReference type="RefSeq" id="WP_381537116.1">
    <property type="nucleotide sequence ID" value="NZ_JBHUGI010000024.1"/>
</dbReference>
<comment type="caution">
    <text evidence="2">The sequence shown here is derived from an EMBL/GenBank/DDBJ whole genome shotgun (WGS) entry which is preliminary data.</text>
</comment>
<evidence type="ECO:0000313" key="3">
    <source>
        <dbReference type="Proteomes" id="UP001597218"/>
    </source>
</evidence>
<feature type="transmembrane region" description="Helical" evidence="1">
    <location>
        <begin position="44"/>
        <end position="63"/>
    </location>
</feature>
<name>A0ABW4SGI5_9BACL</name>
<organism evidence="2 3">
    <name type="scientific">Sporosarcina siberiensis</name>
    <dbReference type="NCBI Taxonomy" id="1365606"/>
    <lineage>
        <taxon>Bacteria</taxon>
        <taxon>Bacillati</taxon>
        <taxon>Bacillota</taxon>
        <taxon>Bacilli</taxon>
        <taxon>Bacillales</taxon>
        <taxon>Caryophanaceae</taxon>
        <taxon>Sporosarcina</taxon>
    </lineage>
</organism>